<dbReference type="InterPro" id="IPR051135">
    <property type="entry name" value="Gal/GlcNAc/GalNAc_ST"/>
</dbReference>
<dbReference type="Gene3D" id="3.40.50.300">
    <property type="entry name" value="P-loop containing nucleotide triphosphate hydrolases"/>
    <property type="match status" value="1"/>
</dbReference>
<organism evidence="2 3">
    <name type="scientific">Methylocaldum marinum</name>
    <dbReference type="NCBI Taxonomy" id="1432792"/>
    <lineage>
        <taxon>Bacteria</taxon>
        <taxon>Pseudomonadati</taxon>
        <taxon>Pseudomonadota</taxon>
        <taxon>Gammaproteobacteria</taxon>
        <taxon>Methylococcales</taxon>
        <taxon>Methylococcaceae</taxon>
        <taxon>Methylocaldum</taxon>
    </lineage>
</organism>
<dbReference type="AlphaFoldDB" id="A0A286P463"/>
<dbReference type="Proteomes" id="UP000266313">
    <property type="component" value="Chromosome"/>
</dbReference>
<dbReference type="SUPFAM" id="SSF52540">
    <property type="entry name" value="P-loop containing nucleoside triphosphate hydrolases"/>
    <property type="match status" value="1"/>
</dbReference>
<dbReference type="InterPro" id="IPR000863">
    <property type="entry name" value="Sulfotransferase_dom"/>
</dbReference>
<dbReference type="Pfam" id="PF00685">
    <property type="entry name" value="Sulfotransfer_1"/>
    <property type="match status" value="1"/>
</dbReference>
<dbReference type="InterPro" id="IPR027417">
    <property type="entry name" value="P-loop_NTPase"/>
</dbReference>
<dbReference type="KEGG" id="mmai:sS8_0469"/>
<accession>A0A286P463</accession>
<feature type="domain" description="Sulfotransferase" evidence="1">
    <location>
        <begin position="8"/>
        <end position="285"/>
    </location>
</feature>
<evidence type="ECO:0000259" key="1">
    <source>
        <dbReference type="Pfam" id="PF00685"/>
    </source>
</evidence>
<reference evidence="2 3" key="1">
    <citation type="submission" date="2016-12" db="EMBL/GenBank/DDBJ databases">
        <title>Genome sequencing of Methylocaldum marinum.</title>
        <authorList>
            <person name="Takeuchi M."/>
            <person name="Kamagata Y."/>
            <person name="Hiraoka S."/>
            <person name="Oshima K."/>
            <person name="Hattori M."/>
            <person name="Iwasaki W."/>
        </authorList>
    </citation>
    <scope>NUCLEOTIDE SEQUENCE [LARGE SCALE GENOMIC DNA]</scope>
    <source>
        <strain evidence="2 3">S8</strain>
    </source>
</reference>
<dbReference type="RefSeq" id="WP_119628237.1">
    <property type="nucleotide sequence ID" value="NZ_AP017928.1"/>
</dbReference>
<proteinExistence type="predicted"/>
<dbReference type="OrthoDB" id="1431437at2"/>
<gene>
    <name evidence="2" type="ORF">sS8_0469</name>
</gene>
<dbReference type="EMBL" id="AP017928">
    <property type="protein sequence ID" value="BBA32435.1"/>
    <property type="molecule type" value="Genomic_DNA"/>
</dbReference>
<dbReference type="PANTHER" id="PTHR10704">
    <property type="entry name" value="CARBOHYDRATE SULFOTRANSFERASE"/>
    <property type="match status" value="1"/>
</dbReference>
<evidence type="ECO:0000313" key="2">
    <source>
        <dbReference type="EMBL" id="BBA32435.1"/>
    </source>
</evidence>
<dbReference type="PANTHER" id="PTHR10704:SF44">
    <property type="entry name" value="LD35051P-RELATED"/>
    <property type="match status" value="1"/>
</dbReference>
<keyword evidence="3" id="KW-1185">Reference proteome</keyword>
<dbReference type="GO" id="GO:0001517">
    <property type="term" value="F:N-acetylglucosamine 6-O-sulfotransferase activity"/>
    <property type="evidence" value="ECO:0007669"/>
    <property type="project" value="TreeGrafter"/>
</dbReference>
<sequence length="324" mass="37754">MPENKKYVILAGSGRSGTTWLGSILDSYEKAEYFYEICHYPELGFTTPELLKIKNPYTFRLPHRPVWVRRGERAILETQVKYGFRANEAARSLRLNKDYGFRKTAPDTYLFKIVRLLWFCEKLDDLKQVLGDNLKIIHLIRNPFSQLASELRQHAGNAEAAEKRYRERVEYVLKNPAFSGFHGLAEEYAGAGWPEHMVLLWWVSNELMLKATSMPMIRVVYEDLCVEPEAEVRRIFDFLGWTVSEQTLRHLKNTTSVTASERGEWSIKKNSEESMTRWRKELSEDLYRRISAMVSRCSFLELWRGRDLTAASKADLKAVSNKLP</sequence>
<dbReference type="GO" id="GO:0006044">
    <property type="term" value="P:N-acetylglucosamine metabolic process"/>
    <property type="evidence" value="ECO:0007669"/>
    <property type="project" value="TreeGrafter"/>
</dbReference>
<protein>
    <recommendedName>
        <fullName evidence="1">Sulfotransferase domain-containing protein</fullName>
    </recommendedName>
</protein>
<evidence type="ECO:0000313" key="3">
    <source>
        <dbReference type="Proteomes" id="UP000266313"/>
    </source>
</evidence>
<dbReference type="GO" id="GO:0006790">
    <property type="term" value="P:sulfur compound metabolic process"/>
    <property type="evidence" value="ECO:0007669"/>
    <property type="project" value="TreeGrafter"/>
</dbReference>
<name>A0A286P463_9GAMM</name>